<accession>A0A8H3AII0</accession>
<evidence type="ECO:0000313" key="7">
    <source>
        <dbReference type="Proteomes" id="UP000663853"/>
    </source>
</evidence>
<proteinExistence type="inferred from homology"/>
<dbReference type="SUPFAM" id="SSF51905">
    <property type="entry name" value="FAD/NAD(P)-binding domain"/>
    <property type="match status" value="1"/>
</dbReference>
<dbReference type="GO" id="GO:0004174">
    <property type="term" value="F:electron-transferring-flavoprotein dehydrogenase activity"/>
    <property type="evidence" value="ECO:0007669"/>
    <property type="project" value="TreeGrafter"/>
</dbReference>
<evidence type="ECO:0000256" key="3">
    <source>
        <dbReference type="ARBA" id="ARBA00022827"/>
    </source>
</evidence>
<dbReference type="GO" id="GO:0005737">
    <property type="term" value="C:cytoplasm"/>
    <property type="evidence" value="ECO:0007669"/>
    <property type="project" value="TreeGrafter"/>
</dbReference>
<evidence type="ECO:0000256" key="2">
    <source>
        <dbReference type="ARBA" id="ARBA00022630"/>
    </source>
</evidence>
<reference evidence="6" key="1">
    <citation type="submission" date="2021-01" db="EMBL/GenBank/DDBJ databases">
        <authorList>
            <person name="Kaushik A."/>
        </authorList>
    </citation>
    <scope>NUCLEOTIDE SEQUENCE</scope>
    <source>
        <strain evidence="6">AG6-10EEA</strain>
    </source>
</reference>
<dbReference type="Pfam" id="PF07992">
    <property type="entry name" value="Pyr_redox_2"/>
    <property type="match status" value="1"/>
</dbReference>
<dbReference type="AlphaFoldDB" id="A0A8H3AII0"/>
<feature type="domain" description="FAD/NAD(P)-binding" evidence="5">
    <location>
        <begin position="6"/>
        <end position="286"/>
    </location>
</feature>
<gene>
    <name evidence="6" type="ORF">RDB_LOCUS15064</name>
</gene>
<sequence length="370" mass="39722">MTVAKNIAVVGCGGGGVPLVQALQRQINPATHQIVVIEKRDYFAHWPALIRAAVTDDGSIDERGLVPNDRVFDSTVKVVRSNVKQITPTEVITESGEVVQYEHLVLATGSIWTGPLALPDSRDKAIQHFKSFKKQLTAAEHILVVGGGAIGLEYAGEIQHYYPDKKITIVHGGNELMNKTYPTKFRRSLLDAVTKKGAEVILGDKICPDVVPQDGFVTTQSGKRIRADLVIPAAGGRPNTAVVSTLDGNIVTKAGTVPVTPELRVRLSSGAQNVWAIGDIIEWPEQKMVVKAGYGHAPIVANNIIASTQGGKETQYGGKMEMILVTLGPEGGRGLIPVPFFEGIVLGDYLMSKIKSSGLFVDKIRASLGY</sequence>
<dbReference type="PRINTS" id="PR00368">
    <property type="entry name" value="FADPNR"/>
</dbReference>
<comment type="caution">
    <text evidence="6">The sequence shown here is derived from an EMBL/GenBank/DDBJ whole genome shotgun (WGS) entry which is preliminary data.</text>
</comment>
<dbReference type="InterPro" id="IPR023753">
    <property type="entry name" value="FAD/NAD-binding_dom"/>
</dbReference>
<keyword evidence="3" id="KW-0274">FAD</keyword>
<dbReference type="PANTHER" id="PTHR43735">
    <property type="entry name" value="APOPTOSIS-INDUCING FACTOR 1"/>
    <property type="match status" value="1"/>
</dbReference>
<evidence type="ECO:0000259" key="5">
    <source>
        <dbReference type="Pfam" id="PF07992"/>
    </source>
</evidence>
<keyword evidence="4" id="KW-0560">Oxidoreductase</keyword>
<dbReference type="Proteomes" id="UP000663853">
    <property type="component" value="Unassembled WGS sequence"/>
</dbReference>
<evidence type="ECO:0000313" key="6">
    <source>
        <dbReference type="EMBL" id="CAE6423115.1"/>
    </source>
</evidence>
<evidence type="ECO:0000256" key="4">
    <source>
        <dbReference type="ARBA" id="ARBA00023002"/>
    </source>
</evidence>
<organism evidence="6 7">
    <name type="scientific">Rhizoctonia solani</name>
    <dbReference type="NCBI Taxonomy" id="456999"/>
    <lineage>
        <taxon>Eukaryota</taxon>
        <taxon>Fungi</taxon>
        <taxon>Dikarya</taxon>
        <taxon>Basidiomycota</taxon>
        <taxon>Agaricomycotina</taxon>
        <taxon>Agaricomycetes</taxon>
        <taxon>Cantharellales</taxon>
        <taxon>Ceratobasidiaceae</taxon>
        <taxon>Rhizoctonia</taxon>
    </lineage>
</organism>
<dbReference type="GO" id="GO:0050660">
    <property type="term" value="F:flavin adenine dinucleotide binding"/>
    <property type="evidence" value="ECO:0007669"/>
    <property type="project" value="TreeGrafter"/>
</dbReference>
<dbReference type="InterPro" id="IPR036188">
    <property type="entry name" value="FAD/NAD-bd_sf"/>
</dbReference>
<dbReference type="PRINTS" id="PR00469">
    <property type="entry name" value="PNDRDTASEII"/>
</dbReference>
<protein>
    <recommendedName>
        <fullName evidence="5">FAD/NAD(P)-binding domain-containing protein</fullName>
    </recommendedName>
</protein>
<keyword evidence="2" id="KW-0285">Flavoprotein</keyword>
<name>A0A8H3AII0_9AGAM</name>
<dbReference type="EMBL" id="CAJMXA010000258">
    <property type="protein sequence ID" value="CAE6423115.1"/>
    <property type="molecule type" value="Genomic_DNA"/>
</dbReference>
<evidence type="ECO:0000256" key="1">
    <source>
        <dbReference type="ARBA" id="ARBA00006442"/>
    </source>
</evidence>
<comment type="similarity">
    <text evidence="1">Belongs to the FAD-dependent oxidoreductase family.</text>
</comment>
<dbReference type="Gene3D" id="3.50.50.100">
    <property type="match status" value="1"/>
</dbReference>
<dbReference type="PANTHER" id="PTHR43735:SF3">
    <property type="entry name" value="FERROPTOSIS SUPPRESSOR PROTEIN 1"/>
    <property type="match status" value="1"/>
</dbReference>